<evidence type="ECO:0000313" key="2">
    <source>
        <dbReference type="EMBL" id="KAL2642182.1"/>
    </source>
</evidence>
<comment type="caution">
    <text evidence="2">The sequence shown here is derived from an EMBL/GenBank/DDBJ whole genome shotgun (WGS) entry which is preliminary data.</text>
</comment>
<evidence type="ECO:0000256" key="1">
    <source>
        <dbReference type="SAM" id="MobiDB-lite"/>
    </source>
</evidence>
<dbReference type="Gene3D" id="1.25.40.470">
    <property type="match status" value="1"/>
</dbReference>
<proteinExistence type="predicted"/>
<reference evidence="2 3" key="1">
    <citation type="submission" date="2024-09" db="EMBL/GenBank/DDBJ databases">
        <title>Chromosome-scale assembly of Riccia fluitans.</title>
        <authorList>
            <person name="Paukszto L."/>
            <person name="Sawicki J."/>
            <person name="Karawczyk K."/>
            <person name="Piernik-Szablinska J."/>
            <person name="Szczecinska M."/>
            <person name="Mazdziarz M."/>
        </authorList>
    </citation>
    <scope>NUCLEOTIDE SEQUENCE [LARGE SCALE GENOMIC DNA]</scope>
    <source>
        <strain evidence="2">Rf_01</strain>
        <tissue evidence="2">Aerial parts of the thallus</tissue>
    </source>
</reference>
<keyword evidence="3" id="KW-1185">Reference proteome</keyword>
<feature type="compositionally biased region" description="Pro residues" evidence="1">
    <location>
        <begin position="1572"/>
        <end position="1584"/>
    </location>
</feature>
<dbReference type="SUPFAM" id="SSF50978">
    <property type="entry name" value="WD40 repeat-like"/>
    <property type="match status" value="1"/>
</dbReference>
<accession>A0ABD1Z793</accession>
<dbReference type="Proteomes" id="UP001605036">
    <property type="component" value="Unassembled WGS sequence"/>
</dbReference>
<dbReference type="SMART" id="SM00320">
    <property type="entry name" value="WD40"/>
    <property type="match status" value="3"/>
</dbReference>
<dbReference type="PANTHER" id="PTHR45521">
    <property type="entry name" value="TSET COMPLEX MEMBER TSTF"/>
    <property type="match status" value="1"/>
</dbReference>
<dbReference type="Pfam" id="PF00400">
    <property type="entry name" value="WD40"/>
    <property type="match status" value="1"/>
</dbReference>
<feature type="region of interest" description="Disordered" evidence="1">
    <location>
        <begin position="1214"/>
        <end position="1244"/>
    </location>
</feature>
<feature type="region of interest" description="Disordered" evidence="1">
    <location>
        <begin position="1540"/>
        <end position="1606"/>
    </location>
</feature>
<feature type="region of interest" description="Disordered" evidence="1">
    <location>
        <begin position="1495"/>
        <end position="1522"/>
    </location>
</feature>
<protein>
    <submittedName>
        <fullName evidence="2">Uncharacterized protein</fullName>
    </submittedName>
</protein>
<sequence>MLRLAAFRPSQEKITRLQLHPTYPWLATADESGNVVVWDWEHRQVIYEVNAIGVDERRLAGAQLQGEPVEPKISKLSQALKDIKGGSVKHVKFYDDDVRYWQGWLARAAISQSVTQEGTPPGGFQPLGPALSSIRGRHFLVICCDSKAIFLDMVSMRTKDVPKVVFDNKSPLCVEFLPRSAVSDGPLAAFGGPDGVIRVLAMSNWTVVQRFGGAHKGPVACLKSLLVPSGDIILVSGGNDGILNFWVAEFGRESTPKTTLKAHDGGVIGIELLRTKEGPPQIVTIGADKTMAIWDTGTFKELRRMKPVSKVACNSVAAWSHPRVPNLNLLTVVKDSHIWASESHYGGSTRALIDLTFMVPPAQLPAGRKLKAYCLSVHPLQPHLVATGTNMGVILCEFDAKAVPAVVALPSSPGSKEHRVVCKIERELRLLTFQLSSHINPAVINAGDTGARFRTDSPVEAPQLIVKQTRSRVGPVSSDSAAVLSTSYSGKYVSLVWADSPQYEIYRASDWTLLDQGIAKYFAWDSCKDRYALLQTVIPQKPPVGKHGSSRKAREAAAAHAAAVAASAAAAAAAAKVEVRILLDDGAPHQLVKAIEGRSEPVSGLEGGALLGVAFKMPRKMVQTNMGPGAGGNVMGATGTFEAEDVSSVKIGEAPANFQLYSWETFRPVSPMLPQPEWTAWDQTVEYCALAYNRYIVIASLRPQYRYLGSVAINSATGGVWHRRQLFIATPTTIECVFVDAGVSAVDLERKRRKEELKARSKAIAEHGELALLSVDAPKVSDAEKISLRPPMLQVVRLASFQVGPSILKQLKVEGEVPLPIRETEGKKGPEVAIGGGGVSVAVSRLPQEQKRPVGPLSVVGVRDGVLWLVDVFMTAHAIGLSHPGIRCRCLAAYGDAVSAVKWGSRLGREHHDDLAQFMLGMGYASEALHLPGISKRLEFDLAIQSGDLKRALQALVTLSNSKGFAQDVDLSKDLRSNATGILSVTVPKQEVKAESVFGIVKFAREFLELVDAADATGQSDIAKQALIRLAAAGSIEGGLNSEELRALSFRLAIHGELTRLAVQANRMIGAGLGREAALAASFLGDPNLMEKAWHDTGMLAEAALHAHAHGRTTLKTLLPQWNKVLQKEFANTPSKNVPELGPAVDPVLAALESGLPGLAREGATNLTPQKDGVLQSLTQPRGPVIELVPPVSAPSPTILALTSKIAKTPVQTSGPMLALPAPPGKASGGGAAATANGAGPETPEITWSAADLEQLVSGSKPASASSTADTGPLPASNAQPLTGSPGSAPVIVQATNDAGLFPVSNAQQFPGFPGSSPVSVQATADTGLFPASNAQQFPGFAGTTPLNVQVTADAGLFPVSNAQQFPAFPATSATNAPLVPGAQFPASTSQQFPGFSVSTPAGAPPTPNLGFFPNTSAQQFAAFPAPTPQFFPASNTQQFPVPNAAGGVIDFPPLVPAGTIPAQPEPDVSQLLSIMEPPKTVPVAITPPVVTSRTVETKLQPPGALKPIPPPASRAGAGAGKSFPLPLAKGGAQNFPLPMTTSKSNSSRSFPLPMVSSNPKGGPPVKGVQLAPPPAPAPAPPPELLLIEGLDSSDTPVASTSAGVTPALLL</sequence>
<feature type="compositionally biased region" description="Polar residues" evidence="1">
    <location>
        <begin position="1540"/>
        <end position="1560"/>
    </location>
</feature>
<evidence type="ECO:0000313" key="3">
    <source>
        <dbReference type="Proteomes" id="UP001605036"/>
    </source>
</evidence>
<dbReference type="InterPro" id="IPR001680">
    <property type="entry name" value="WD40_rpt"/>
</dbReference>
<feature type="region of interest" description="Disordered" evidence="1">
    <location>
        <begin position="1256"/>
        <end position="1289"/>
    </location>
</feature>
<feature type="compositionally biased region" description="Polar residues" evidence="1">
    <location>
        <begin position="1277"/>
        <end position="1286"/>
    </location>
</feature>
<dbReference type="EMBL" id="JBHFFA010000002">
    <property type="protein sequence ID" value="KAL2642182.1"/>
    <property type="molecule type" value="Genomic_DNA"/>
</dbReference>
<gene>
    <name evidence="2" type="ORF">R1flu_009769</name>
</gene>
<dbReference type="InterPro" id="IPR036322">
    <property type="entry name" value="WD40_repeat_dom_sf"/>
</dbReference>
<dbReference type="Gene3D" id="2.130.10.10">
    <property type="entry name" value="YVTN repeat-like/Quinoprotein amine dehydrogenase"/>
    <property type="match status" value="1"/>
</dbReference>
<name>A0ABD1Z793_9MARC</name>
<dbReference type="InterPro" id="IPR053290">
    <property type="entry name" value="TSET_complex_member"/>
</dbReference>
<dbReference type="InterPro" id="IPR015943">
    <property type="entry name" value="WD40/YVTN_repeat-like_dom_sf"/>
</dbReference>
<feature type="compositionally biased region" description="Polar residues" evidence="1">
    <location>
        <begin position="1257"/>
        <end position="1270"/>
    </location>
</feature>
<feature type="compositionally biased region" description="Polar residues" evidence="1">
    <location>
        <begin position="1593"/>
        <end position="1604"/>
    </location>
</feature>
<dbReference type="PANTHER" id="PTHR45521:SF2">
    <property type="entry name" value="TRANSDUCIN_WD40 REPEAT-LIKE SUPERFAMILY PROTEIN"/>
    <property type="match status" value="1"/>
</dbReference>
<organism evidence="2 3">
    <name type="scientific">Riccia fluitans</name>
    <dbReference type="NCBI Taxonomy" id="41844"/>
    <lineage>
        <taxon>Eukaryota</taxon>
        <taxon>Viridiplantae</taxon>
        <taxon>Streptophyta</taxon>
        <taxon>Embryophyta</taxon>
        <taxon>Marchantiophyta</taxon>
        <taxon>Marchantiopsida</taxon>
        <taxon>Marchantiidae</taxon>
        <taxon>Marchantiales</taxon>
        <taxon>Ricciaceae</taxon>
        <taxon>Riccia</taxon>
    </lineage>
</organism>